<evidence type="ECO:0000259" key="1">
    <source>
        <dbReference type="Pfam" id="PF10686"/>
    </source>
</evidence>
<proteinExistence type="predicted"/>
<accession>A0ABP7AQA9</accession>
<name>A0ABP7AQA9_9PSEU</name>
<protein>
    <recommendedName>
        <fullName evidence="1">YspA cpYpsA-related SLOG domain-containing protein</fullName>
    </recommendedName>
</protein>
<gene>
    <name evidence="2" type="ORF">GCM10022267_25750</name>
</gene>
<sequence length="123" mass="13701">MSHRILITGSRRWTDVNRVRRMLAVVRALYPTAVLVHGNCRGADRIAAGIWRSWGLPTEAHPADWDRHKRAAGPIRNRHMVRLGAVLCVAFLRPDSRGSVHCAQLAERAGIRTIRIHQGGSAS</sequence>
<keyword evidence="3" id="KW-1185">Reference proteome</keyword>
<dbReference type="EMBL" id="BAABBE010000006">
    <property type="protein sequence ID" value="GAA3638091.1"/>
    <property type="molecule type" value="Genomic_DNA"/>
</dbReference>
<reference evidence="3" key="1">
    <citation type="journal article" date="2019" name="Int. J. Syst. Evol. Microbiol.">
        <title>The Global Catalogue of Microorganisms (GCM) 10K type strain sequencing project: providing services to taxonomists for standard genome sequencing and annotation.</title>
        <authorList>
            <consortium name="The Broad Institute Genomics Platform"/>
            <consortium name="The Broad Institute Genome Sequencing Center for Infectious Disease"/>
            <person name="Wu L."/>
            <person name="Ma J."/>
        </authorList>
    </citation>
    <scope>NUCLEOTIDE SEQUENCE [LARGE SCALE GENOMIC DNA]</scope>
    <source>
        <strain evidence="3">JCM 17494</strain>
    </source>
</reference>
<evidence type="ECO:0000313" key="3">
    <source>
        <dbReference type="Proteomes" id="UP001500711"/>
    </source>
</evidence>
<dbReference type="RefSeq" id="WP_346129898.1">
    <property type="nucleotide sequence ID" value="NZ_BAABBE010000006.1"/>
</dbReference>
<dbReference type="Proteomes" id="UP001500711">
    <property type="component" value="Unassembled WGS sequence"/>
</dbReference>
<dbReference type="InterPro" id="IPR019627">
    <property type="entry name" value="YAcAr"/>
</dbReference>
<dbReference type="Pfam" id="PF10686">
    <property type="entry name" value="YAcAr"/>
    <property type="match status" value="1"/>
</dbReference>
<evidence type="ECO:0000313" key="2">
    <source>
        <dbReference type="EMBL" id="GAA3638091.1"/>
    </source>
</evidence>
<comment type="caution">
    <text evidence="2">The sequence shown here is derived from an EMBL/GenBank/DDBJ whole genome shotgun (WGS) entry which is preliminary data.</text>
</comment>
<feature type="domain" description="YspA cpYpsA-related SLOG" evidence="1">
    <location>
        <begin position="4"/>
        <end position="68"/>
    </location>
</feature>
<organism evidence="2 3">
    <name type="scientific">Lentzea roselyniae</name>
    <dbReference type="NCBI Taxonomy" id="531940"/>
    <lineage>
        <taxon>Bacteria</taxon>
        <taxon>Bacillati</taxon>
        <taxon>Actinomycetota</taxon>
        <taxon>Actinomycetes</taxon>
        <taxon>Pseudonocardiales</taxon>
        <taxon>Pseudonocardiaceae</taxon>
        <taxon>Lentzea</taxon>
    </lineage>
</organism>